<dbReference type="InterPro" id="IPR001611">
    <property type="entry name" value="Leu-rich_rpt"/>
</dbReference>
<dbReference type="PANTHER" id="PTHR48059:SF3">
    <property type="entry name" value="OS05G0104700 PROTEIN"/>
    <property type="match status" value="1"/>
</dbReference>
<proteinExistence type="inferred from homology"/>
<evidence type="ECO:0000256" key="10">
    <source>
        <dbReference type="ARBA" id="ARBA00038043"/>
    </source>
</evidence>
<name>A0A0E0KXH4_ORYPU</name>
<accession>A0A0E0KXH4</accession>
<evidence type="ECO:0000259" key="14">
    <source>
        <dbReference type="Pfam" id="PF08263"/>
    </source>
</evidence>
<comment type="similarity">
    <text evidence="10">Belongs to the polygalacturonase-inhibiting protein family.</text>
</comment>
<dbReference type="PRINTS" id="PR00019">
    <property type="entry name" value="LEURICHRPT"/>
</dbReference>
<evidence type="ECO:0000313" key="15">
    <source>
        <dbReference type="EnsemblPlants" id="OPUNC05G00260.1"/>
    </source>
</evidence>
<keyword evidence="7" id="KW-0677">Repeat</keyword>
<dbReference type="InterPro" id="IPR013210">
    <property type="entry name" value="LRR_N_plant-typ"/>
</dbReference>
<dbReference type="InterPro" id="IPR051848">
    <property type="entry name" value="PGIP"/>
</dbReference>
<dbReference type="Gene3D" id="3.80.10.10">
    <property type="entry name" value="Ribonuclease Inhibitor"/>
    <property type="match status" value="2"/>
</dbReference>
<evidence type="ECO:0000256" key="4">
    <source>
        <dbReference type="ARBA" id="ARBA00022614"/>
    </source>
</evidence>
<reference evidence="15" key="2">
    <citation type="submission" date="2018-05" db="EMBL/GenBank/DDBJ databases">
        <title>OpunRS2 (Oryza punctata Reference Sequence Version 2).</title>
        <authorList>
            <person name="Zhang J."/>
            <person name="Kudrna D."/>
            <person name="Lee S."/>
            <person name="Talag J."/>
            <person name="Welchert J."/>
            <person name="Wing R.A."/>
        </authorList>
    </citation>
    <scope>NUCLEOTIDE SEQUENCE [LARGE SCALE GENOMIC DNA]</scope>
</reference>
<organism evidence="15">
    <name type="scientific">Oryza punctata</name>
    <name type="common">Red rice</name>
    <dbReference type="NCBI Taxonomy" id="4537"/>
    <lineage>
        <taxon>Eukaryota</taxon>
        <taxon>Viridiplantae</taxon>
        <taxon>Streptophyta</taxon>
        <taxon>Embryophyta</taxon>
        <taxon>Tracheophyta</taxon>
        <taxon>Spermatophyta</taxon>
        <taxon>Magnoliopsida</taxon>
        <taxon>Liliopsida</taxon>
        <taxon>Poales</taxon>
        <taxon>Poaceae</taxon>
        <taxon>BOP clade</taxon>
        <taxon>Oryzoideae</taxon>
        <taxon>Oryzeae</taxon>
        <taxon>Oryzinae</taxon>
        <taxon>Oryza</taxon>
    </lineage>
</organism>
<keyword evidence="4" id="KW-0433">Leucine-rich repeat</keyword>
<feature type="chain" id="PRO_5002365825" description="non-specific serine/threonine protein kinase" evidence="13">
    <location>
        <begin position="20"/>
        <end position="483"/>
    </location>
</feature>
<evidence type="ECO:0000256" key="2">
    <source>
        <dbReference type="ARBA" id="ARBA00012513"/>
    </source>
</evidence>
<dbReference type="PANTHER" id="PTHR48059">
    <property type="entry name" value="POLYGALACTURONASE INHIBITOR 1"/>
    <property type="match status" value="1"/>
</dbReference>
<sequence>MVRAVGLLLVLSIAAAAAAAPVRRPRCDAGDRAALLAVKAAFNNASYFQSWTPDVACCHWYGVDCGGDDYDYDPTDDDRVLSLAIIRDDNVTGAIPGDAIARLTRLQELMFFKVPGVTGPIPAALATLTGLRELTISRTAVSGSIPSFIGDKFTALESLDLSFNSLTGAIPASLAKPPKLNSIDLSRNRLTGSIPRLLLSKAGQQAFLTLSHNNLSGSIPAEFGDVNFVQIDLSRNQLTGDASMLFGEGKKELGSVYLSRNALSFDMSELQLPERLGFLDVSHNGIRGGIPAQVAKLSNLQLLNVSYNRMCGEVPIGGNMASFDAYCFQHNNRNRLAGAIPPALFAKLAAQPQLEAYLTLSHNNLSGSIPVEFAAVNFARIDLSRNQLTGDASALFGRGKAAQTIDVSRNALEFDMSGVELPEQVIAVDVSHNMIYGGEAGKAAGVQRQLQSAATCTACSTTSASVVLPLTTLLNKICHRTLN</sequence>
<evidence type="ECO:0000256" key="3">
    <source>
        <dbReference type="ARBA" id="ARBA00022527"/>
    </source>
</evidence>
<dbReference type="Pfam" id="PF00560">
    <property type="entry name" value="LRR_1"/>
    <property type="match status" value="2"/>
</dbReference>
<evidence type="ECO:0000256" key="11">
    <source>
        <dbReference type="ARBA" id="ARBA00047899"/>
    </source>
</evidence>
<dbReference type="Pfam" id="PF13855">
    <property type="entry name" value="LRR_8"/>
    <property type="match status" value="1"/>
</dbReference>
<dbReference type="SUPFAM" id="SSF52058">
    <property type="entry name" value="L domain-like"/>
    <property type="match status" value="2"/>
</dbReference>
<evidence type="ECO:0000313" key="16">
    <source>
        <dbReference type="Proteomes" id="UP000026962"/>
    </source>
</evidence>
<feature type="signal peptide" evidence="13">
    <location>
        <begin position="1"/>
        <end position="19"/>
    </location>
</feature>
<dbReference type="GO" id="GO:0004674">
    <property type="term" value="F:protein serine/threonine kinase activity"/>
    <property type="evidence" value="ECO:0007669"/>
    <property type="project" value="UniProtKB-KW"/>
</dbReference>
<dbReference type="OMA" id="WFNVECG"/>
<evidence type="ECO:0000256" key="13">
    <source>
        <dbReference type="SAM" id="SignalP"/>
    </source>
</evidence>
<keyword evidence="3" id="KW-0723">Serine/threonine-protein kinase</keyword>
<dbReference type="EnsemblPlants" id="OPUNC05G00260.1">
    <property type="protein sequence ID" value="OPUNC05G00260.1"/>
    <property type="gene ID" value="OPUNC05G00260"/>
</dbReference>
<evidence type="ECO:0000256" key="8">
    <source>
        <dbReference type="ARBA" id="ARBA00022777"/>
    </source>
</evidence>
<dbReference type="Gramene" id="OPUNC05G00260.1">
    <property type="protein sequence ID" value="OPUNC05G00260.1"/>
    <property type="gene ID" value="OPUNC05G00260"/>
</dbReference>
<protein>
    <recommendedName>
        <fullName evidence="2">non-specific serine/threonine protein kinase</fullName>
        <ecNumber evidence="2">2.7.11.1</ecNumber>
    </recommendedName>
</protein>
<dbReference type="Proteomes" id="UP000026962">
    <property type="component" value="Chromosome 5"/>
</dbReference>
<keyword evidence="8" id="KW-0418">Kinase</keyword>
<evidence type="ECO:0000256" key="7">
    <source>
        <dbReference type="ARBA" id="ARBA00022737"/>
    </source>
</evidence>
<keyword evidence="6 13" id="KW-0732">Signal</keyword>
<evidence type="ECO:0000256" key="5">
    <source>
        <dbReference type="ARBA" id="ARBA00022679"/>
    </source>
</evidence>
<reference evidence="15" key="1">
    <citation type="submission" date="2015-04" db="UniProtKB">
        <authorList>
            <consortium name="EnsemblPlants"/>
        </authorList>
    </citation>
    <scope>IDENTIFICATION</scope>
</reference>
<comment type="catalytic activity">
    <reaction evidence="12">
        <text>L-seryl-[protein] + ATP = O-phospho-L-seryl-[protein] + ADP + H(+)</text>
        <dbReference type="Rhea" id="RHEA:17989"/>
        <dbReference type="Rhea" id="RHEA-COMP:9863"/>
        <dbReference type="Rhea" id="RHEA-COMP:11604"/>
        <dbReference type="ChEBI" id="CHEBI:15378"/>
        <dbReference type="ChEBI" id="CHEBI:29999"/>
        <dbReference type="ChEBI" id="CHEBI:30616"/>
        <dbReference type="ChEBI" id="CHEBI:83421"/>
        <dbReference type="ChEBI" id="CHEBI:456216"/>
        <dbReference type="EC" id="2.7.11.1"/>
    </reaction>
</comment>
<dbReference type="InterPro" id="IPR032675">
    <property type="entry name" value="LRR_dom_sf"/>
</dbReference>
<comment type="subcellular location">
    <subcellularLocation>
        <location evidence="1">Cell envelope</location>
    </subcellularLocation>
</comment>
<dbReference type="Pfam" id="PF08263">
    <property type="entry name" value="LRRNT_2"/>
    <property type="match status" value="1"/>
</dbReference>
<evidence type="ECO:0000256" key="6">
    <source>
        <dbReference type="ARBA" id="ARBA00022729"/>
    </source>
</evidence>
<keyword evidence="16" id="KW-1185">Reference proteome</keyword>
<dbReference type="STRING" id="4537.A0A0E0KXH4"/>
<evidence type="ECO:0000256" key="12">
    <source>
        <dbReference type="ARBA" id="ARBA00048679"/>
    </source>
</evidence>
<dbReference type="EC" id="2.7.11.1" evidence="2"/>
<keyword evidence="9" id="KW-0325">Glycoprotein</keyword>
<evidence type="ECO:0000256" key="1">
    <source>
        <dbReference type="ARBA" id="ARBA00004196"/>
    </source>
</evidence>
<evidence type="ECO:0000256" key="9">
    <source>
        <dbReference type="ARBA" id="ARBA00023180"/>
    </source>
</evidence>
<dbReference type="FunFam" id="3.80.10.10:FF:000041">
    <property type="entry name" value="LRR receptor-like serine/threonine-protein kinase ERECTA"/>
    <property type="match status" value="1"/>
</dbReference>
<dbReference type="HOGENOM" id="CLU_000288_18_22_1"/>
<keyword evidence="5" id="KW-0808">Transferase</keyword>
<comment type="catalytic activity">
    <reaction evidence="11">
        <text>L-threonyl-[protein] + ATP = O-phospho-L-threonyl-[protein] + ADP + H(+)</text>
        <dbReference type="Rhea" id="RHEA:46608"/>
        <dbReference type="Rhea" id="RHEA-COMP:11060"/>
        <dbReference type="Rhea" id="RHEA-COMP:11605"/>
        <dbReference type="ChEBI" id="CHEBI:15378"/>
        <dbReference type="ChEBI" id="CHEBI:30013"/>
        <dbReference type="ChEBI" id="CHEBI:30616"/>
        <dbReference type="ChEBI" id="CHEBI:61977"/>
        <dbReference type="ChEBI" id="CHEBI:456216"/>
        <dbReference type="EC" id="2.7.11.1"/>
    </reaction>
</comment>
<dbReference type="AlphaFoldDB" id="A0A0E0KXH4"/>
<feature type="domain" description="Leucine-rich repeat-containing N-terminal plant-type" evidence="14">
    <location>
        <begin position="30"/>
        <end position="65"/>
    </location>
</feature>